<dbReference type="SUPFAM" id="SSF57845">
    <property type="entry name" value="B-box zinc-binding domain"/>
    <property type="match status" value="1"/>
</dbReference>
<gene>
    <name evidence="9" type="primary">LOC111130980</name>
</gene>
<evidence type="ECO:0000256" key="3">
    <source>
        <dbReference type="ARBA" id="ARBA00022833"/>
    </source>
</evidence>
<dbReference type="OrthoDB" id="6127955at2759"/>
<dbReference type="PANTHER" id="PTHR25462:SF296">
    <property type="entry name" value="MEIOTIC P26, ISOFORM F"/>
    <property type="match status" value="1"/>
</dbReference>
<name>A0A8B8E2Q5_CRAVI</name>
<accession>A0A8B8E2Q5</accession>
<keyword evidence="3" id="KW-0862">Zinc</keyword>
<evidence type="ECO:0000313" key="8">
    <source>
        <dbReference type="Proteomes" id="UP000694844"/>
    </source>
</evidence>
<reference evidence="9" key="1">
    <citation type="submission" date="2025-08" db="UniProtKB">
        <authorList>
            <consortium name="RefSeq"/>
        </authorList>
    </citation>
    <scope>IDENTIFICATION</scope>
    <source>
        <tissue evidence="9">Whole sample</tissue>
    </source>
</reference>
<dbReference type="AlphaFoldDB" id="A0A8B8E2Q5"/>
<dbReference type="PROSITE" id="PS50089">
    <property type="entry name" value="ZF_RING_2"/>
    <property type="match status" value="1"/>
</dbReference>
<feature type="compositionally biased region" description="Polar residues" evidence="5">
    <location>
        <begin position="16"/>
        <end position="30"/>
    </location>
</feature>
<feature type="region of interest" description="Disordered" evidence="5">
    <location>
        <begin position="1"/>
        <end position="74"/>
    </location>
</feature>
<evidence type="ECO:0000256" key="2">
    <source>
        <dbReference type="ARBA" id="ARBA00022771"/>
    </source>
</evidence>
<dbReference type="SMART" id="SM00184">
    <property type="entry name" value="RING"/>
    <property type="match status" value="1"/>
</dbReference>
<dbReference type="Pfam" id="PF00097">
    <property type="entry name" value="zf-C3HC4"/>
    <property type="match status" value="1"/>
</dbReference>
<feature type="domain" description="RING-type" evidence="6">
    <location>
        <begin position="115"/>
        <end position="164"/>
    </location>
</feature>
<organism evidence="8 9">
    <name type="scientific">Crassostrea virginica</name>
    <name type="common">Eastern oyster</name>
    <dbReference type="NCBI Taxonomy" id="6565"/>
    <lineage>
        <taxon>Eukaryota</taxon>
        <taxon>Metazoa</taxon>
        <taxon>Spiralia</taxon>
        <taxon>Lophotrochozoa</taxon>
        <taxon>Mollusca</taxon>
        <taxon>Bivalvia</taxon>
        <taxon>Autobranchia</taxon>
        <taxon>Pteriomorphia</taxon>
        <taxon>Ostreida</taxon>
        <taxon>Ostreoidea</taxon>
        <taxon>Ostreidae</taxon>
        <taxon>Crassostrea</taxon>
    </lineage>
</organism>
<dbReference type="InterPro" id="IPR000315">
    <property type="entry name" value="Znf_B-box"/>
</dbReference>
<dbReference type="InterPro" id="IPR017907">
    <property type="entry name" value="Znf_RING_CS"/>
</dbReference>
<protein>
    <submittedName>
        <fullName evidence="9">Uncharacterized protein LOC111130980</fullName>
    </submittedName>
</protein>
<dbReference type="RefSeq" id="XP_022333999.1">
    <property type="nucleotide sequence ID" value="XM_022478291.1"/>
</dbReference>
<dbReference type="Gene3D" id="3.30.160.60">
    <property type="entry name" value="Classic Zinc Finger"/>
    <property type="match status" value="1"/>
</dbReference>
<dbReference type="InterPro" id="IPR047153">
    <property type="entry name" value="TRIM45/56/19-like"/>
</dbReference>
<dbReference type="InterPro" id="IPR001841">
    <property type="entry name" value="Znf_RING"/>
</dbReference>
<dbReference type="KEGG" id="cvn:111130980"/>
<dbReference type="Proteomes" id="UP000694844">
    <property type="component" value="Chromosome 4"/>
</dbReference>
<feature type="domain" description="B box-type" evidence="7">
    <location>
        <begin position="262"/>
        <end position="295"/>
    </location>
</feature>
<dbReference type="InterPro" id="IPR013083">
    <property type="entry name" value="Znf_RING/FYVE/PHD"/>
</dbReference>
<dbReference type="InterPro" id="IPR018957">
    <property type="entry name" value="Znf_C3HC4_RING-type"/>
</dbReference>
<dbReference type="Gene3D" id="2.120.10.30">
    <property type="entry name" value="TolB, C-terminal domain"/>
    <property type="match status" value="1"/>
</dbReference>
<dbReference type="SUPFAM" id="SSF63825">
    <property type="entry name" value="YWTD domain"/>
    <property type="match status" value="1"/>
</dbReference>
<evidence type="ECO:0000256" key="4">
    <source>
        <dbReference type="PROSITE-ProRule" id="PRU00024"/>
    </source>
</evidence>
<evidence type="ECO:0000256" key="1">
    <source>
        <dbReference type="ARBA" id="ARBA00022723"/>
    </source>
</evidence>
<evidence type="ECO:0000259" key="7">
    <source>
        <dbReference type="PROSITE" id="PS50119"/>
    </source>
</evidence>
<dbReference type="SUPFAM" id="SSF57850">
    <property type="entry name" value="RING/U-box"/>
    <property type="match status" value="1"/>
</dbReference>
<evidence type="ECO:0000259" key="6">
    <source>
        <dbReference type="PROSITE" id="PS50089"/>
    </source>
</evidence>
<keyword evidence="1" id="KW-0479">Metal-binding</keyword>
<dbReference type="GeneID" id="111130980"/>
<dbReference type="SMART" id="SM00336">
    <property type="entry name" value="BBOX"/>
    <property type="match status" value="2"/>
</dbReference>
<proteinExistence type="predicted"/>
<feature type="domain" description="B box-type" evidence="7">
    <location>
        <begin position="200"/>
        <end position="249"/>
    </location>
</feature>
<dbReference type="PROSITE" id="PS00518">
    <property type="entry name" value="ZF_RING_1"/>
    <property type="match status" value="1"/>
</dbReference>
<dbReference type="GO" id="GO:0008270">
    <property type="term" value="F:zinc ion binding"/>
    <property type="evidence" value="ECO:0007669"/>
    <property type="project" value="UniProtKB-KW"/>
</dbReference>
<dbReference type="Gene3D" id="3.30.40.10">
    <property type="entry name" value="Zinc/RING finger domain, C3HC4 (zinc finger)"/>
    <property type="match status" value="1"/>
</dbReference>
<evidence type="ECO:0000313" key="9">
    <source>
        <dbReference type="RefSeq" id="XP_022333999.1"/>
    </source>
</evidence>
<keyword evidence="8" id="KW-1185">Reference proteome</keyword>
<sequence length="768" mass="87711">MHRSYHGSLESIPETIATSGPDQSNGQLRVSDTHLPVPIERDRSEGVGSGDDSGEPPESPRIRTASDDSEDNEVNLEIQRAVQIEKMEKLTLSGSSTKEIGSEDINSVHESVTKCSICMDKFRNPKSLPCFHTFCQPCLARYISQFFQREKDSAWNNFPCPTCRSNSAPADTTVDVTMWAEQFPTNHFILSVMDMMSFEKAEKSCDSCDRQQKHGMKAEMWCTHCKVCLCKKCLSFHDAIFLDHRPLSISKAKKEPSLIVQGQEMLCTQHKENMTLFCHDHQVLACTACVAVDHRRCLRVTTSKDYLKEFQPSREQDRVIREYNECLDCLENIAQENMQQSAHISNRKQEIINKISECRQQINKHFDEIQIRLMADVNDIHREETQKFDMQIREIRQLQTAVEHSKKMVEATVSFGGDSQVVSVLLNARRNTQTYKQKAIETFEHTEDVNYSFRIDDQISKLPSLIKEFGKIKVVRTKRGVPKSVTNMKQMFERKVMEVHKFFVRLPSDNIDCVITSGLYRPDGRLIICDFHNRCVKMFRDTGVFITKLLLQTEPFGICMVDNASAAVSCPNSREITILSISEDNITVLSTLKIEKVCYGIEKFNDEFIVLLPMDKPLSSMCTVDLKGAVTKTINKASSGYAMFEHRPFHLTVNKHTNEIYVTQKTTAANEKRGVIIKQNLDVKHDIYHKDIRWARGIEIDFEGNLYICGQMSSNVVQFTPDCSQSRVLLTASDGIQHPAAIGFNHNKFFLTDVGDNNRNIMKIFELI</sequence>
<dbReference type="InterPro" id="IPR011042">
    <property type="entry name" value="6-blade_b-propeller_TolB-like"/>
</dbReference>
<dbReference type="PANTHER" id="PTHR25462">
    <property type="entry name" value="BONUS, ISOFORM C-RELATED"/>
    <property type="match status" value="1"/>
</dbReference>
<evidence type="ECO:0000256" key="5">
    <source>
        <dbReference type="SAM" id="MobiDB-lite"/>
    </source>
</evidence>
<dbReference type="PROSITE" id="PS50119">
    <property type="entry name" value="ZF_BBOX"/>
    <property type="match status" value="2"/>
</dbReference>
<keyword evidence="2 4" id="KW-0863">Zinc-finger</keyword>